<evidence type="ECO:0000256" key="3">
    <source>
        <dbReference type="ARBA" id="ARBA00022552"/>
    </source>
</evidence>
<keyword evidence="2" id="KW-0690">Ribosome biogenesis</keyword>
<keyword evidence="7" id="KW-0539">Nucleus</keyword>
<dbReference type="GO" id="GO:0003723">
    <property type="term" value="F:RNA binding"/>
    <property type="evidence" value="ECO:0007669"/>
    <property type="project" value="InterPro"/>
</dbReference>
<dbReference type="PROSITE" id="PS50294">
    <property type="entry name" value="WD_REPEATS_REGION"/>
    <property type="match status" value="1"/>
</dbReference>
<keyword evidence="11" id="KW-1185">Reference proteome</keyword>
<dbReference type="STRING" id="13370.A0A448YIQ2"/>
<dbReference type="GO" id="GO:2000234">
    <property type="term" value="P:positive regulation of rRNA processing"/>
    <property type="evidence" value="ECO:0007669"/>
    <property type="project" value="TreeGrafter"/>
</dbReference>
<sequence length="841" mass="95086">MVVAPTDWKLGFNAGGRLLRTGHVITPDGKFAIALFKTHIKVYSLSTRQSIRSIKLDRDLSDVVDTRLSSKTPSWLYLFTSSNEVLAVDWKDKSASDPIVKRYTLDESSTGKYGQILQFVKFIDDDESDFVLVLGRPHLHHSVAYRKSHSRHLVRFSSQTDKVEHIASVNDVILLAKSTDGNNVAFVTGGHDVYYTSIVGAKGGHIRATIHHSTFPYKTPVISVAISNGEVPLVALGTVSGVIQLLYLGQDSKKQSSNTDQRLLKWHVDEVKAVEFSSDGSYLISGGLEKVLVFWQLETEKQQFLPRLNGSICDIRIDDRSEQFYGISLELTKNSDTEERYMEYLVLNALDLTSRLDVNGIRPKFSTNLDKKLERDFRRRINRNAELDENDLTKMKYDCSSDFQIHPQSKMMYLPYGPRMQVYDVVKSDQAFVTTMAETLQQGRVRNEASIRDPSVEHFAFTIDGSWMCTFDTLCTPELDHLLSEEDVKYSLKFWKYMENSSSEQSRWELCTKIIDPHSTSVPIACIIPAPASYYDGIAFLTADTKGGVRMWRPRVPKEMYAKLGNKKLQQTAWTLRRFRNGTGRLETSSIDLSWSRDASVIALGQENAITLIDANNFETIEDMPVPSLADSRIRALDIVGSDLVVLTKQKLIAFNLLTYRMNELAVRVHSPIGARSLLAVDNDRDLICFCANYHRKTGTDAGDYSLHSRIYVFESGSLKPVYIADHSTAISCVRYSKAHSGFILLDIDSKVGILNTVTSKFLLQEEEKKQLDKAYQMSALLNNAQLVAKVSKKEKETTEDIDDDQIFNRKVLNPDVFEPILENMEGLPVEALFDRIMTLL</sequence>
<accession>A0A448YIQ2</accession>
<gene>
    <name evidence="10" type="ORF">BRENAR_LOCUS1511</name>
</gene>
<keyword evidence="4 8" id="KW-0853">WD repeat</keyword>
<dbReference type="PROSITE" id="PS50082">
    <property type="entry name" value="WD_REPEATS_2"/>
    <property type="match status" value="1"/>
</dbReference>
<evidence type="ECO:0000256" key="5">
    <source>
        <dbReference type="ARBA" id="ARBA00022737"/>
    </source>
</evidence>
<protein>
    <submittedName>
        <fullName evidence="10">DEKNAAC101755</fullName>
    </submittedName>
</protein>
<dbReference type="InterPro" id="IPR057644">
    <property type="entry name" value="Beta-prop_WDR75_2nd"/>
</dbReference>
<dbReference type="SMART" id="SM00320">
    <property type="entry name" value="WD40"/>
    <property type="match status" value="2"/>
</dbReference>
<feature type="domain" description="WD repeat-containing protein 75 second beta-propeller" evidence="9">
    <location>
        <begin position="405"/>
        <end position="628"/>
    </location>
</feature>
<dbReference type="Gene3D" id="2.130.10.10">
    <property type="entry name" value="YVTN repeat-like/Quinoprotein amine dehydrogenase"/>
    <property type="match status" value="1"/>
</dbReference>
<dbReference type="SUPFAM" id="SSF69322">
    <property type="entry name" value="Tricorn protease domain 2"/>
    <property type="match status" value="1"/>
</dbReference>
<dbReference type="GO" id="GO:0032040">
    <property type="term" value="C:small-subunit processome"/>
    <property type="evidence" value="ECO:0007669"/>
    <property type="project" value="InterPro"/>
</dbReference>
<dbReference type="PANTHER" id="PTHR44215:SF1">
    <property type="entry name" value="WD REPEAT-CONTAINING PROTEIN 75"/>
    <property type="match status" value="1"/>
</dbReference>
<dbReference type="InterPro" id="IPR053826">
    <property type="entry name" value="WDR75"/>
</dbReference>
<evidence type="ECO:0000313" key="10">
    <source>
        <dbReference type="EMBL" id="VEU20776.1"/>
    </source>
</evidence>
<dbReference type="EMBL" id="CAACVR010000007">
    <property type="protein sequence ID" value="VEU20776.1"/>
    <property type="molecule type" value="Genomic_DNA"/>
</dbReference>
<evidence type="ECO:0000256" key="2">
    <source>
        <dbReference type="ARBA" id="ARBA00022517"/>
    </source>
</evidence>
<dbReference type="FunCoup" id="A0A448YIQ2">
    <property type="interactions" value="442"/>
</dbReference>
<evidence type="ECO:0000259" key="9">
    <source>
        <dbReference type="Pfam" id="PF23769"/>
    </source>
</evidence>
<evidence type="ECO:0000256" key="6">
    <source>
        <dbReference type="ARBA" id="ARBA00023163"/>
    </source>
</evidence>
<proteinExistence type="predicted"/>
<evidence type="ECO:0000313" key="11">
    <source>
        <dbReference type="Proteomes" id="UP000290900"/>
    </source>
</evidence>
<dbReference type="Pfam" id="PF23769">
    <property type="entry name" value="Beta-prop_WDR75_2nd"/>
    <property type="match status" value="1"/>
</dbReference>
<feature type="repeat" description="WD" evidence="8">
    <location>
        <begin position="264"/>
        <end position="305"/>
    </location>
</feature>
<dbReference type="AlphaFoldDB" id="A0A448YIQ2"/>
<reference evidence="10 11" key="1">
    <citation type="submission" date="2018-12" db="EMBL/GenBank/DDBJ databases">
        <authorList>
            <person name="Tiukova I."/>
            <person name="Dainat J."/>
        </authorList>
    </citation>
    <scope>NUCLEOTIDE SEQUENCE [LARGE SCALE GENOMIC DNA]</scope>
</reference>
<name>A0A448YIQ2_BRENA</name>
<comment type="subcellular location">
    <subcellularLocation>
        <location evidence="1">Nucleus</location>
        <location evidence="1">Nucleolus</location>
    </subcellularLocation>
</comment>
<dbReference type="InParanoid" id="A0A448YIQ2"/>
<evidence type="ECO:0000256" key="8">
    <source>
        <dbReference type="PROSITE-ProRule" id="PRU00221"/>
    </source>
</evidence>
<dbReference type="InterPro" id="IPR001680">
    <property type="entry name" value="WD40_rpt"/>
</dbReference>
<dbReference type="InterPro" id="IPR015943">
    <property type="entry name" value="WD40/YVTN_repeat-like_dom_sf"/>
</dbReference>
<evidence type="ECO:0000256" key="1">
    <source>
        <dbReference type="ARBA" id="ARBA00004604"/>
    </source>
</evidence>
<evidence type="ECO:0000256" key="4">
    <source>
        <dbReference type="ARBA" id="ARBA00022574"/>
    </source>
</evidence>
<dbReference type="OrthoDB" id="4096at2759"/>
<keyword evidence="5" id="KW-0677">Repeat</keyword>
<keyword evidence="3" id="KW-0698">rRNA processing</keyword>
<keyword evidence="6" id="KW-0804">Transcription</keyword>
<evidence type="ECO:0000256" key="7">
    <source>
        <dbReference type="ARBA" id="ARBA00023242"/>
    </source>
</evidence>
<organism evidence="10 11">
    <name type="scientific">Brettanomyces naardenensis</name>
    <name type="common">Yeast</name>
    <dbReference type="NCBI Taxonomy" id="13370"/>
    <lineage>
        <taxon>Eukaryota</taxon>
        <taxon>Fungi</taxon>
        <taxon>Dikarya</taxon>
        <taxon>Ascomycota</taxon>
        <taxon>Saccharomycotina</taxon>
        <taxon>Pichiomycetes</taxon>
        <taxon>Pichiales</taxon>
        <taxon>Pichiaceae</taxon>
        <taxon>Brettanomyces</taxon>
    </lineage>
</organism>
<dbReference type="GO" id="GO:0045943">
    <property type="term" value="P:positive regulation of transcription by RNA polymerase I"/>
    <property type="evidence" value="ECO:0007669"/>
    <property type="project" value="InterPro"/>
</dbReference>
<dbReference type="Proteomes" id="UP000290900">
    <property type="component" value="Unassembled WGS sequence"/>
</dbReference>
<dbReference type="PANTHER" id="PTHR44215">
    <property type="entry name" value="WD REPEAT-CONTAINING PROTEIN 75"/>
    <property type="match status" value="1"/>
</dbReference>
<dbReference type="GO" id="GO:0006364">
    <property type="term" value="P:rRNA processing"/>
    <property type="evidence" value="ECO:0007669"/>
    <property type="project" value="UniProtKB-KW"/>
</dbReference>